<dbReference type="InterPro" id="IPR050879">
    <property type="entry name" value="Acyltransferase_3"/>
</dbReference>
<evidence type="ECO:0000313" key="3">
    <source>
        <dbReference type="EMBL" id="NYD55194.1"/>
    </source>
</evidence>
<feature type="domain" description="Acyltransferase 3" evidence="2">
    <location>
        <begin position="24"/>
        <end position="359"/>
    </location>
</feature>
<organism evidence="3 4">
    <name type="scientific">Microbacterium pseudoresistens</name>
    <dbReference type="NCBI Taxonomy" id="640634"/>
    <lineage>
        <taxon>Bacteria</taxon>
        <taxon>Bacillati</taxon>
        <taxon>Actinomycetota</taxon>
        <taxon>Actinomycetes</taxon>
        <taxon>Micrococcales</taxon>
        <taxon>Microbacteriaceae</taxon>
        <taxon>Microbacterium</taxon>
    </lineage>
</organism>
<feature type="transmembrane region" description="Helical" evidence="1">
    <location>
        <begin position="170"/>
        <end position="188"/>
    </location>
</feature>
<dbReference type="AlphaFoldDB" id="A0A7Y9JQ01"/>
<proteinExistence type="predicted"/>
<dbReference type="GO" id="GO:0016020">
    <property type="term" value="C:membrane"/>
    <property type="evidence" value="ECO:0007669"/>
    <property type="project" value="TreeGrafter"/>
</dbReference>
<dbReference type="PANTHER" id="PTHR23028:SF53">
    <property type="entry name" value="ACYL_TRANSF_3 DOMAIN-CONTAINING PROTEIN"/>
    <property type="match status" value="1"/>
</dbReference>
<evidence type="ECO:0000313" key="4">
    <source>
        <dbReference type="Proteomes" id="UP000552045"/>
    </source>
</evidence>
<keyword evidence="1" id="KW-1133">Transmembrane helix</keyword>
<name>A0A7Y9JQ01_9MICO</name>
<feature type="transmembrane region" description="Helical" evidence="1">
    <location>
        <begin position="65"/>
        <end position="86"/>
    </location>
</feature>
<protein>
    <submittedName>
        <fullName evidence="3">Peptidoglycan/LPS O-acetylase OafA/YrhL</fullName>
    </submittedName>
</protein>
<feature type="transmembrane region" description="Helical" evidence="1">
    <location>
        <begin position="311"/>
        <end position="333"/>
    </location>
</feature>
<feature type="transmembrane region" description="Helical" evidence="1">
    <location>
        <begin position="278"/>
        <end position="299"/>
    </location>
</feature>
<dbReference type="GO" id="GO:0000271">
    <property type="term" value="P:polysaccharide biosynthetic process"/>
    <property type="evidence" value="ECO:0007669"/>
    <property type="project" value="TreeGrafter"/>
</dbReference>
<feature type="transmembrane region" description="Helical" evidence="1">
    <location>
        <begin position="195"/>
        <end position="211"/>
    </location>
</feature>
<dbReference type="GO" id="GO:0016747">
    <property type="term" value="F:acyltransferase activity, transferring groups other than amino-acyl groups"/>
    <property type="evidence" value="ECO:0007669"/>
    <property type="project" value="InterPro"/>
</dbReference>
<feature type="transmembrane region" description="Helical" evidence="1">
    <location>
        <begin position="339"/>
        <end position="358"/>
    </location>
</feature>
<dbReference type="Proteomes" id="UP000552045">
    <property type="component" value="Unassembled WGS sequence"/>
</dbReference>
<feature type="transmembrane region" description="Helical" evidence="1">
    <location>
        <begin position="247"/>
        <end position="266"/>
    </location>
</feature>
<accession>A0A7Y9JQ01</accession>
<keyword evidence="1" id="KW-0812">Transmembrane</keyword>
<feature type="transmembrane region" description="Helical" evidence="1">
    <location>
        <begin position="32"/>
        <end position="50"/>
    </location>
</feature>
<comment type="caution">
    <text evidence="3">The sequence shown here is derived from an EMBL/GenBank/DDBJ whole genome shotgun (WGS) entry which is preliminary data.</text>
</comment>
<feature type="transmembrane region" description="Helical" evidence="1">
    <location>
        <begin position="106"/>
        <end position="124"/>
    </location>
</feature>
<feature type="transmembrane region" description="Helical" evidence="1">
    <location>
        <begin position="217"/>
        <end position="235"/>
    </location>
</feature>
<evidence type="ECO:0000259" key="2">
    <source>
        <dbReference type="Pfam" id="PF01757"/>
    </source>
</evidence>
<dbReference type="PANTHER" id="PTHR23028">
    <property type="entry name" value="ACETYLTRANSFERASE"/>
    <property type="match status" value="1"/>
</dbReference>
<gene>
    <name evidence="3" type="ORF">BKA02_002249</name>
</gene>
<dbReference type="EMBL" id="JACCBH010000001">
    <property type="protein sequence ID" value="NYD55194.1"/>
    <property type="molecule type" value="Genomic_DNA"/>
</dbReference>
<sequence length="401" mass="43232">MRQDADTAPATAVTGDSGATGRIAGLDGLRGLAALIVVFYHCSLLARPFLDPEAWTVLTRTPMKLLLAGTESVLVFFVLSGLVVALPALREGFSWIRYYPARLLRLYLPVFGALLFAAALILLIPRDPATMPEGSWMRDAQATTITPGSLLSEASLLRASYDIDNVLWSLRWELFFSLLLPLFVWIALRSRHHSLVVAALAVAATITGRLVESDALVYLPVFLLGTVMAVNLDALRTYAARPAVRRVVPYAGVAAALLLIGTWLARWVLPDGSIGDRALWGSAGLAAAVLVAIAAVWAPAARMLETRPMLWLGRISFSLYLVHVPIIGTVGYLLGVEHWWLACLIAVPLSLLVAAVFYRSVELPSHRLSRAAGDLCRRLARRPAPTADGGAAAVATRSASR</sequence>
<keyword evidence="4" id="KW-1185">Reference proteome</keyword>
<dbReference type="Pfam" id="PF01757">
    <property type="entry name" value="Acyl_transf_3"/>
    <property type="match status" value="1"/>
</dbReference>
<evidence type="ECO:0000256" key="1">
    <source>
        <dbReference type="SAM" id="Phobius"/>
    </source>
</evidence>
<dbReference type="RefSeq" id="WP_246286024.1">
    <property type="nucleotide sequence ID" value="NZ_BAABLC010000002.1"/>
</dbReference>
<reference evidence="3 4" key="1">
    <citation type="submission" date="2020-07" db="EMBL/GenBank/DDBJ databases">
        <title>Sequencing the genomes of 1000 actinobacteria strains.</title>
        <authorList>
            <person name="Klenk H.-P."/>
        </authorList>
    </citation>
    <scope>NUCLEOTIDE SEQUENCE [LARGE SCALE GENOMIC DNA]</scope>
    <source>
        <strain evidence="3 4">DSM 22185</strain>
    </source>
</reference>
<dbReference type="InterPro" id="IPR002656">
    <property type="entry name" value="Acyl_transf_3_dom"/>
</dbReference>
<keyword evidence="1" id="KW-0472">Membrane</keyword>